<gene>
    <name evidence="2" type="ORF">PPUN14671_25290</name>
</gene>
<evidence type="ECO:0000313" key="3">
    <source>
        <dbReference type="Proteomes" id="UP001161257"/>
    </source>
</evidence>
<dbReference type="Gene3D" id="3.90.550.20">
    <property type="match status" value="1"/>
</dbReference>
<dbReference type="SUPFAM" id="SSF53448">
    <property type="entry name" value="Nucleotide-diphospho-sugar transferases"/>
    <property type="match status" value="1"/>
</dbReference>
<organism evidence="2 3">
    <name type="scientific">Pseudomonas putida</name>
    <name type="common">Arthrobacter siderocapsulatus</name>
    <dbReference type="NCBI Taxonomy" id="303"/>
    <lineage>
        <taxon>Bacteria</taxon>
        <taxon>Pseudomonadati</taxon>
        <taxon>Pseudomonadota</taxon>
        <taxon>Gammaproteobacteria</taxon>
        <taxon>Pseudomonadales</taxon>
        <taxon>Pseudomonadaceae</taxon>
        <taxon>Pseudomonas</taxon>
    </lineage>
</organism>
<evidence type="ECO:0000313" key="2">
    <source>
        <dbReference type="EMBL" id="GLO35695.1"/>
    </source>
</evidence>
<sequence>MLWFSQPTETDMATTHINAAGVQFVRNHLATLPRPDREAKRAIAAWLATQGVHLDPDLIDVVTLHVHPDGIASYQAKVVQRVSLTQAVLMNWQGESNNDFFGGLFRQPWAGTLPDDGPITLVDHFPPQPIYDNGAWYAVFNGLFKRSTPARYDHSTLLDIRAEALQSHIEALDFHTLYKATLDTYWREQLADYRLSCKLNFIAACNKQVNEGSLSDAARMLAWRAAELIPQGKGLRLSTLSIYGYAATDLLYINDAGSGLTLLYAPGNSSPLLEFASEDLLKDWVGKTCKDAAGRQALKQHFRLADGPQGIDFSGLDTALEGLGVYPRSHRLPPEHGFFNNDGTWPPRTYVNYRPGKYNPRITGDLFQAMAERMRQRCYDDADFLITSDAQVTKARWRGYLVTSLNLLAPLALIVPELVPLLAIGGVAQFGLGLDQAINGKTLEDNDAGVSNIVFGLLNATPLATLPETRPRMRFPGKSSRFVMPTRLNDQWGYPLSPNSPPRLPEASISDYFSPPQPAVPTTRIIRGALNRATGTHPLLAINDGKEVKVLYDTEHDAFILESDANEVLPTYYQVTDNRHGLTAIDLTNRPVTNQMRMDTLRALGVDIELPITIPTVNSAEVRPIPKQILSIWVGDKSIPDELLDTVATNAKRLEHTRFAYRLYLSKANPKVFKSNYARLTGKAPRLHVLPLEEQPFFDNFKATGHFQQYEQALDAPGANFASACDILRYPLLRSEGGVYMDIDDTLRTLGDNPQAYAVIDSTPLATTPDGLVLGGPVNNELLGMHCAYNTNIIGSHAGNPTLSLISEAMHQRFLGNLTFYDTRPLRGSAGFEAYAQELSNMTGPGVFTDVVDQQLPRLRILRQISNLESTPLNDPGFVTGDLTFPLFNARHSDQALSYVVEIGNYHSWSKA</sequence>
<reference evidence="2" key="1">
    <citation type="submission" date="2023-01" db="EMBL/GenBank/DDBJ databases">
        <title>Whole-genome sequence of Pseudomonas putida NBRC 14671.</title>
        <authorList>
            <person name="Morohoshi T."/>
            <person name="Someya N."/>
        </authorList>
    </citation>
    <scope>NUCLEOTIDE SEQUENCE</scope>
    <source>
        <strain evidence="2">NBRC 14671</strain>
    </source>
</reference>
<dbReference type="InterPro" id="IPR029044">
    <property type="entry name" value="Nucleotide-diphossugar_trans"/>
</dbReference>
<dbReference type="AlphaFoldDB" id="A0AA37RBI0"/>
<dbReference type="EMBL" id="BSKJ01000005">
    <property type="protein sequence ID" value="GLO35695.1"/>
    <property type="molecule type" value="Genomic_DNA"/>
</dbReference>
<protein>
    <recommendedName>
        <fullName evidence="1">Dermonecrotic toxin N-terminal domain-containing protein</fullName>
    </recommendedName>
</protein>
<dbReference type="InterPro" id="IPR046673">
    <property type="entry name" value="ToxA_N"/>
</dbReference>
<dbReference type="Proteomes" id="UP001161257">
    <property type="component" value="Unassembled WGS sequence"/>
</dbReference>
<proteinExistence type="predicted"/>
<dbReference type="Pfam" id="PF20178">
    <property type="entry name" value="ToxA_N"/>
    <property type="match status" value="1"/>
</dbReference>
<accession>A0AA37RBI0</accession>
<comment type="caution">
    <text evidence="2">The sequence shown here is derived from an EMBL/GenBank/DDBJ whole genome shotgun (WGS) entry which is preliminary data.</text>
</comment>
<evidence type="ECO:0000259" key="1">
    <source>
        <dbReference type="Pfam" id="PF20178"/>
    </source>
</evidence>
<feature type="domain" description="Dermonecrotic toxin N-terminal" evidence="1">
    <location>
        <begin position="30"/>
        <end position="304"/>
    </location>
</feature>
<name>A0AA37RBI0_PSEPU</name>